<dbReference type="RefSeq" id="WP_345053723.1">
    <property type="nucleotide sequence ID" value="NZ_BAABDK010000016.1"/>
</dbReference>
<sequence length="205" mass="22654">MIIYGSKGSHLRTAPLAGTSCPACNTPEAMKASVYARYAHVYWIPLFPFSKAAMAQCDHCQQAWEEKSLPTQLQPVVRELKKSTRFPLWTWAGVAVFAVIMASGAIAGRFHERDSKGWLTAPHAGDIYTIHSPGDSTKYSLLKVLSAKGNTVEVVANEYEIDDRSPLSELNSPEKYSKESESLTVLDLQIMHNKGQLTDVDRPGK</sequence>
<protein>
    <recommendedName>
        <fullName evidence="4">Zinc-ribbon 15 domain-containing protein</fullName>
    </recommendedName>
</protein>
<keyword evidence="3" id="KW-1185">Reference proteome</keyword>
<keyword evidence="1" id="KW-0812">Transmembrane</keyword>
<feature type="transmembrane region" description="Helical" evidence="1">
    <location>
        <begin position="88"/>
        <end position="107"/>
    </location>
</feature>
<evidence type="ECO:0000313" key="2">
    <source>
        <dbReference type="EMBL" id="GAA4035655.1"/>
    </source>
</evidence>
<keyword evidence="1" id="KW-1133">Transmembrane helix</keyword>
<gene>
    <name evidence="2" type="ORF">GCM10022409_20480</name>
</gene>
<organism evidence="2 3">
    <name type="scientific">Hymenobacter glaciei</name>
    <dbReference type="NCBI Taxonomy" id="877209"/>
    <lineage>
        <taxon>Bacteria</taxon>
        <taxon>Pseudomonadati</taxon>
        <taxon>Bacteroidota</taxon>
        <taxon>Cytophagia</taxon>
        <taxon>Cytophagales</taxon>
        <taxon>Hymenobacteraceae</taxon>
        <taxon>Hymenobacter</taxon>
    </lineage>
</organism>
<dbReference type="EMBL" id="BAABDK010000016">
    <property type="protein sequence ID" value="GAA4035655.1"/>
    <property type="molecule type" value="Genomic_DNA"/>
</dbReference>
<dbReference type="Proteomes" id="UP001501469">
    <property type="component" value="Unassembled WGS sequence"/>
</dbReference>
<evidence type="ECO:0008006" key="4">
    <source>
        <dbReference type="Google" id="ProtNLM"/>
    </source>
</evidence>
<name>A0ABP7U3Z1_9BACT</name>
<comment type="caution">
    <text evidence="2">The sequence shown here is derived from an EMBL/GenBank/DDBJ whole genome shotgun (WGS) entry which is preliminary data.</text>
</comment>
<keyword evidence="1" id="KW-0472">Membrane</keyword>
<accession>A0ABP7U3Z1</accession>
<evidence type="ECO:0000256" key="1">
    <source>
        <dbReference type="SAM" id="Phobius"/>
    </source>
</evidence>
<proteinExistence type="predicted"/>
<reference evidence="3" key="1">
    <citation type="journal article" date="2019" name="Int. J. Syst. Evol. Microbiol.">
        <title>The Global Catalogue of Microorganisms (GCM) 10K type strain sequencing project: providing services to taxonomists for standard genome sequencing and annotation.</title>
        <authorList>
            <consortium name="The Broad Institute Genomics Platform"/>
            <consortium name="The Broad Institute Genome Sequencing Center for Infectious Disease"/>
            <person name="Wu L."/>
            <person name="Ma J."/>
        </authorList>
    </citation>
    <scope>NUCLEOTIDE SEQUENCE [LARGE SCALE GENOMIC DNA]</scope>
    <source>
        <strain evidence="3">JCM 17225</strain>
    </source>
</reference>
<evidence type="ECO:0000313" key="3">
    <source>
        <dbReference type="Proteomes" id="UP001501469"/>
    </source>
</evidence>